<dbReference type="HOGENOM" id="CLU_207577_1_0_2"/>
<reference evidence="1 2" key="1">
    <citation type="journal article" date="2013" name="PLoS ONE">
        <title>Assembly-driven community genomics of a hypersaline microbial ecosystem.</title>
        <authorList>
            <person name="Podell S."/>
            <person name="Ugalde J.A."/>
            <person name="Narasingarao P."/>
            <person name="Banfield J.F."/>
            <person name="Heidelberg K.B."/>
            <person name="Allen E.E."/>
        </authorList>
    </citation>
    <scope>NUCLEOTIDE SEQUENCE [LARGE SCALE GENOMIC DNA]</scope>
    <source>
        <strain evidence="2">J07HQW1</strain>
    </source>
</reference>
<dbReference type="EMBL" id="KE356560">
    <property type="protein sequence ID" value="ERG93533.1"/>
    <property type="molecule type" value="Genomic_DNA"/>
</dbReference>
<dbReference type="Pfam" id="PF24001">
    <property type="entry name" value="DUF7317"/>
    <property type="match status" value="1"/>
</dbReference>
<dbReference type="Proteomes" id="UP000030649">
    <property type="component" value="Unassembled WGS sequence"/>
</dbReference>
<organism evidence="1 2">
    <name type="scientific">Haloquadratum walsbyi J07HQW1</name>
    <dbReference type="NCBI Taxonomy" id="1238424"/>
    <lineage>
        <taxon>Archaea</taxon>
        <taxon>Methanobacteriati</taxon>
        <taxon>Methanobacteriota</taxon>
        <taxon>Stenosarchaea group</taxon>
        <taxon>Halobacteria</taxon>
        <taxon>Halobacteriales</taxon>
        <taxon>Haloferacaceae</taxon>
        <taxon>Haloquadratum</taxon>
    </lineage>
</organism>
<name>U1NAB6_9EURY</name>
<evidence type="ECO:0000313" key="1">
    <source>
        <dbReference type="EMBL" id="ERG93533.1"/>
    </source>
</evidence>
<evidence type="ECO:0000313" key="2">
    <source>
        <dbReference type="Proteomes" id="UP000030649"/>
    </source>
</evidence>
<accession>U1NAB6</accession>
<dbReference type="InterPro" id="IPR055741">
    <property type="entry name" value="DUF7317"/>
</dbReference>
<protein>
    <submittedName>
        <fullName evidence="1">UPF0175 family protein</fullName>
    </submittedName>
</protein>
<gene>
    <name evidence="1" type="ORF">J07HQW1_03597</name>
</gene>
<dbReference type="AlphaFoldDB" id="U1NAB6"/>
<sequence>MYTHRLITALTLYQSGTLTLSQAASHAGQSQDTFITTLQRRGIPIREHINLPQQHHAG</sequence>
<proteinExistence type="predicted"/>